<dbReference type="RefSeq" id="WP_388350230.1">
    <property type="nucleotide sequence ID" value="NZ_JBIAFJ010000024.1"/>
</dbReference>
<comment type="caution">
    <text evidence="2">The sequence shown here is derived from an EMBL/GenBank/DDBJ whole genome shotgun (WGS) entry which is preliminary data.</text>
</comment>
<dbReference type="Gene3D" id="3.30.565.10">
    <property type="entry name" value="Histidine kinase-like ATPase, C-terminal domain"/>
    <property type="match status" value="1"/>
</dbReference>
<evidence type="ECO:0000256" key="1">
    <source>
        <dbReference type="SAM" id="MobiDB-lite"/>
    </source>
</evidence>
<name>A0ABW6L1K4_9ACTN</name>
<proteinExistence type="predicted"/>
<sequence>MSYVLVLVVPPVVGQSAPEAPEVLVTAVRWERLSSVQVRRVQTSATVCRRQTSDGRPCRRADTLAAFARTALAEVVELARQAQDEVTEAAVLLLGELMTNAYRHAKASPGREIRARCAPASWARRTSVEALARLPPPFDDRRKPADKQPGRSRIEALR</sequence>
<feature type="compositionally biased region" description="Basic and acidic residues" evidence="1">
    <location>
        <begin position="138"/>
        <end position="158"/>
    </location>
</feature>
<organism evidence="2 3">
    <name type="scientific">Streptomyces kebangsaanensis</name>
    <dbReference type="NCBI Taxonomy" id="864058"/>
    <lineage>
        <taxon>Bacteria</taxon>
        <taxon>Bacillati</taxon>
        <taxon>Actinomycetota</taxon>
        <taxon>Actinomycetes</taxon>
        <taxon>Kitasatosporales</taxon>
        <taxon>Streptomycetaceae</taxon>
        <taxon>Streptomyces</taxon>
    </lineage>
</organism>
<keyword evidence="3" id="KW-1185">Reference proteome</keyword>
<gene>
    <name evidence="2" type="ORF">ACFYNZ_24360</name>
</gene>
<protein>
    <recommendedName>
        <fullName evidence="4">ATP-binding protein</fullName>
    </recommendedName>
</protein>
<dbReference type="InterPro" id="IPR036890">
    <property type="entry name" value="HATPase_C_sf"/>
</dbReference>
<feature type="region of interest" description="Disordered" evidence="1">
    <location>
        <begin position="133"/>
        <end position="158"/>
    </location>
</feature>
<evidence type="ECO:0008006" key="4">
    <source>
        <dbReference type="Google" id="ProtNLM"/>
    </source>
</evidence>
<dbReference type="EMBL" id="JBIAFJ010000024">
    <property type="protein sequence ID" value="MFE9172572.1"/>
    <property type="molecule type" value="Genomic_DNA"/>
</dbReference>
<evidence type="ECO:0000313" key="2">
    <source>
        <dbReference type="EMBL" id="MFE9172572.1"/>
    </source>
</evidence>
<reference evidence="2 3" key="1">
    <citation type="submission" date="2024-10" db="EMBL/GenBank/DDBJ databases">
        <title>The Natural Products Discovery Center: Release of the First 8490 Sequenced Strains for Exploring Actinobacteria Biosynthetic Diversity.</title>
        <authorList>
            <person name="Kalkreuter E."/>
            <person name="Kautsar S.A."/>
            <person name="Yang D."/>
            <person name="Bader C.D."/>
            <person name="Teijaro C.N."/>
            <person name="Fluegel L."/>
            <person name="Davis C.M."/>
            <person name="Simpson J.R."/>
            <person name="Lauterbach L."/>
            <person name="Steele A.D."/>
            <person name="Gui C."/>
            <person name="Meng S."/>
            <person name="Li G."/>
            <person name="Viehrig K."/>
            <person name="Ye F."/>
            <person name="Su P."/>
            <person name="Kiefer A.F."/>
            <person name="Nichols A."/>
            <person name="Cepeda A.J."/>
            <person name="Yan W."/>
            <person name="Fan B."/>
            <person name="Jiang Y."/>
            <person name="Adhikari A."/>
            <person name="Zheng C.-J."/>
            <person name="Schuster L."/>
            <person name="Cowan T.M."/>
            <person name="Smanski M.J."/>
            <person name="Chevrette M.G."/>
            <person name="De Carvalho L.P.S."/>
            <person name="Shen B."/>
        </authorList>
    </citation>
    <scope>NUCLEOTIDE SEQUENCE [LARGE SCALE GENOMIC DNA]</scope>
    <source>
        <strain evidence="2 3">NPDC007147</strain>
    </source>
</reference>
<dbReference type="Proteomes" id="UP001601197">
    <property type="component" value="Unassembled WGS sequence"/>
</dbReference>
<evidence type="ECO:0000313" key="3">
    <source>
        <dbReference type="Proteomes" id="UP001601197"/>
    </source>
</evidence>
<accession>A0ABW6L1K4</accession>